<dbReference type="Pfam" id="PF13279">
    <property type="entry name" value="4HBT_2"/>
    <property type="match status" value="1"/>
</dbReference>
<sequence>MAKIEKAACIGGGVIGGAWAARFLLAGIDVAMYDPHPEAERIVGEVLANAERAYGMLTMAPLPPKGRLTFCKTVEEAVAGADWIQESVPERLDLKRSVITQIDAAARPEALIGSSTSGIMPSELQRDMKHPERMFVAHPYNPVYLLPLAELVGGQKTSPETLELARAKLAPIGMKGVILKKEIEAFVGDRLLEAIWREGLWLIHDDICDTETLDDVIRYSFGMRWAQMGMFETYRIAGGEAGMRHFLAQFGPCLSWPWTKLTDVVDLDDALVDKIAEQSDAQSGERSIRELERIRDENLVGIMHALKGADGGKGWGSGKILADFEQNLWAHAPRRDYRPTREPLDLMEIKVLPSWIDYNGHMTEFRYAQCFADASDALLRLIGVDRGYVTAGNSYYTVETHTRLLDEAKLGEALKVSAQILPSSDGKKLHSFMSLTRASDNVLIATCEHLMLHVSSAEGKAVPPAPAVMARLEPLIDAHRDLGVPEGAGRSVGQKR</sequence>
<dbReference type="Pfam" id="PF00725">
    <property type="entry name" value="3HCDH"/>
    <property type="match status" value="1"/>
</dbReference>
<dbReference type="InterPro" id="IPR006108">
    <property type="entry name" value="3HC_DH_C"/>
</dbReference>
<dbReference type="InterPro" id="IPR006176">
    <property type="entry name" value="3-OHacyl-CoA_DH_NAD-bd"/>
</dbReference>
<dbReference type="InterPro" id="IPR036291">
    <property type="entry name" value="NAD(P)-bd_dom_sf"/>
</dbReference>
<dbReference type="SUPFAM" id="SSF51735">
    <property type="entry name" value="NAD(P)-binding Rossmann-fold domains"/>
    <property type="match status" value="1"/>
</dbReference>
<dbReference type="EC" id="1.1.1.108" evidence="7"/>
<dbReference type="NCBIfam" id="NF005716">
    <property type="entry name" value="PRK07531.1"/>
    <property type="match status" value="1"/>
</dbReference>
<dbReference type="Pfam" id="PF02737">
    <property type="entry name" value="3HCDH_N"/>
    <property type="match status" value="1"/>
</dbReference>
<dbReference type="EMBL" id="SMTL01000006">
    <property type="protein sequence ID" value="TDK31796.1"/>
    <property type="molecule type" value="Genomic_DNA"/>
</dbReference>
<dbReference type="HAMAP" id="MF_02129">
    <property type="entry name" value="L_carnitine_dehydrog"/>
    <property type="match status" value="1"/>
</dbReference>
<comment type="subcellular location">
    <subcellularLocation>
        <location evidence="1 7">Cytoplasm</location>
    </subcellularLocation>
</comment>
<comment type="subunit">
    <text evidence="3 7">Homodimer.</text>
</comment>
<reference evidence="10 11" key="1">
    <citation type="submission" date="2019-03" db="EMBL/GenBank/DDBJ databases">
        <title>Rhizobium sp. nov., an bacterium isolated from biocrust in Mu Us Desert.</title>
        <authorList>
            <person name="Lixiong L."/>
        </authorList>
    </citation>
    <scope>NUCLEOTIDE SEQUENCE [LARGE SCALE GENOMIC DNA]</scope>
    <source>
        <strain evidence="10 11">SPY-1</strain>
    </source>
</reference>
<dbReference type="InterPro" id="IPR008927">
    <property type="entry name" value="6-PGluconate_DH-like_C_sf"/>
</dbReference>
<evidence type="ECO:0000256" key="2">
    <source>
        <dbReference type="ARBA" id="ARBA00004855"/>
    </source>
</evidence>
<dbReference type="Gene3D" id="3.40.50.720">
    <property type="entry name" value="NAD(P)-binding Rossmann-like Domain"/>
    <property type="match status" value="1"/>
</dbReference>
<dbReference type="Gene3D" id="1.10.1040.10">
    <property type="entry name" value="N-(1-d-carboxylethyl)-l-norvaline Dehydrogenase, domain 2"/>
    <property type="match status" value="1"/>
</dbReference>
<gene>
    <name evidence="10" type="ORF">E2F50_19215</name>
</gene>
<dbReference type="PANTHER" id="PTHR48075">
    <property type="entry name" value="3-HYDROXYACYL-COA DEHYDROGENASE FAMILY PROTEIN"/>
    <property type="match status" value="1"/>
</dbReference>
<feature type="domain" description="3-hydroxyacyl-CoA dehydrogenase C-terminal" evidence="8">
    <location>
        <begin position="186"/>
        <end position="251"/>
    </location>
</feature>
<dbReference type="GO" id="GO:0070403">
    <property type="term" value="F:NAD+ binding"/>
    <property type="evidence" value="ECO:0007669"/>
    <property type="project" value="InterPro"/>
</dbReference>
<evidence type="ECO:0000256" key="7">
    <source>
        <dbReference type="HAMAP-Rule" id="MF_02129"/>
    </source>
</evidence>
<dbReference type="InterPro" id="IPR026578">
    <property type="entry name" value="L-carnitine_dehydrogenase"/>
</dbReference>
<feature type="domain" description="3-hydroxyacyl-CoA dehydrogenase NAD binding" evidence="9">
    <location>
        <begin position="6"/>
        <end position="180"/>
    </location>
</feature>
<keyword evidence="11" id="KW-1185">Reference proteome</keyword>
<dbReference type="RefSeq" id="WP_133317798.1">
    <property type="nucleotide sequence ID" value="NZ_SMTL01000006.1"/>
</dbReference>
<evidence type="ECO:0000259" key="9">
    <source>
        <dbReference type="Pfam" id="PF02737"/>
    </source>
</evidence>
<dbReference type="SUPFAM" id="SSF54637">
    <property type="entry name" value="Thioesterase/thiol ester dehydrase-isomerase"/>
    <property type="match status" value="1"/>
</dbReference>
<dbReference type="GO" id="GO:0009437">
    <property type="term" value="P:carnitine metabolic process"/>
    <property type="evidence" value="ECO:0007669"/>
    <property type="project" value="UniProtKB-UniRule"/>
</dbReference>
<evidence type="ECO:0000256" key="6">
    <source>
        <dbReference type="ARBA" id="ARBA00023027"/>
    </source>
</evidence>
<dbReference type="GO" id="GO:0006631">
    <property type="term" value="P:fatty acid metabolic process"/>
    <property type="evidence" value="ECO:0007669"/>
    <property type="project" value="InterPro"/>
</dbReference>
<comment type="catalytic activity">
    <reaction evidence="7">
        <text>carnitine + NAD(+) = 3-dehydrocarnitine + NADH + H(+)</text>
        <dbReference type="Rhea" id="RHEA:19265"/>
        <dbReference type="ChEBI" id="CHEBI:15378"/>
        <dbReference type="ChEBI" id="CHEBI:17126"/>
        <dbReference type="ChEBI" id="CHEBI:57540"/>
        <dbReference type="ChEBI" id="CHEBI:57885"/>
        <dbReference type="ChEBI" id="CHEBI:57945"/>
        <dbReference type="EC" id="1.1.1.108"/>
    </reaction>
</comment>
<evidence type="ECO:0000313" key="10">
    <source>
        <dbReference type="EMBL" id="TDK31796.1"/>
    </source>
</evidence>
<organism evidence="10 11">
    <name type="scientific">Rhizobium deserti</name>
    <dbReference type="NCBI Taxonomy" id="2547961"/>
    <lineage>
        <taxon>Bacteria</taxon>
        <taxon>Pseudomonadati</taxon>
        <taxon>Pseudomonadota</taxon>
        <taxon>Alphaproteobacteria</taxon>
        <taxon>Hyphomicrobiales</taxon>
        <taxon>Rhizobiaceae</taxon>
        <taxon>Rhizobium/Agrobacterium group</taxon>
        <taxon>Rhizobium</taxon>
    </lineage>
</organism>
<dbReference type="GO" id="GO:0047728">
    <property type="term" value="F:carnitine 3-dehydrogenase activity"/>
    <property type="evidence" value="ECO:0007669"/>
    <property type="project" value="UniProtKB-UniRule"/>
</dbReference>
<evidence type="ECO:0000256" key="4">
    <source>
        <dbReference type="ARBA" id="ARBA00022490"/>
    </source>
</evidence>
<proteinExistence type="inferred from homology"/>
<keyword evidence="5 7" id="KW-0560">Oxidoreductase</keyword>
<keyword evidence="6 7" id="KW-0520">NAD</keyword>
<dbReference type="SUPFAM" id="SSF48179">
    <property type="entry name" value="6-phosphogluconate dehydrogenase C-terminal domain-like"/>
    <property type="match status" value="1"/>
</dbReference>
<comment type="similarity">
    <text evidence="7">Belongs to the 3-hydroxyacyl-CoA dehydrogenase family. L-carnitine dehydrogenase subfamily.</text>
</comment>
<dbReference type="OrthoDB" id="9803287at2"/>
<dbReference type="AlphaFoldDB" id="A0A4R5UAG4"/>
<protein>
    <recommendedName>
        <fullName evidence="7">L-carnitine dehydrogenase</fullName>
        <shortName evidence="7">CDH</shortName>
        <shortName evidence="7">L-CDH</shortName>
        <ecNumber evidence="7">1.1.1.108</ecNumber>
    </recommendedName>
</protein>
<feature type="binding site" evidence="7">
    <location>
        <begin position="11"/>
        <end position="16"/>
    </location>
    <ligand>
        <name>NAD(+)</name>
        <dbReference type="ChEBI" id="CHEBI:57540"/>
    </ligand>
</feature>
<comment type="pathway">
    <text evidence="2 7">Amine and polyamine metabolism; carnitine metabolism.</text>
</comment>
<comment type="function">
    <text evidence="7">Catalyzes the NAD(+)-dependent oxidation of L-carnitine to 3-dehydrocarnitine.</text>
</comment>
<name>A0A4R5UAG4_9HYPH</name>
<keyword evidence="4 7" id="KW-0963">Cytoplasm</keyword>
<evidence type="ECO:0000313" key="11">
    <source>
        <dbReference type="Proteomes" id="UP000295238"/>
    </source>
</evidence>
<dbReference type="InterPro" id="IPR029069">
    <property type="entry name" value="HotDog_dom_sf"/>
</dbReference>
<comment type="caution">
    <text evidence="10">The sequence shown here is derived from an EMBL/GenBank/DDBJ whole genome shotgun (WGS) entry which is preliminary data.</text>
</comment>
<evidence type="ECO:0000256" key="5">
    <source>
        <dbReference type="ARBA" id="ARBA00023002"/>
    </source>
</evidence>
<accession>A0A4R5UAG4</accession>
<dbReference type="Proteomes" id="UP000295238">
    <property type="component" value="Unassembled WGS sequence"/>
</dbReference>
<dbReference type="GO" id="GO:0005737">
    <property type="term" value="C:cytoplasm"/>
    <property type="evidence" value="ECO:0007669"/>
    <property type="project" value="UniProtKB-SubCell"/>
</dbReference>
<evidence type="ECO:0000259" key="8">
    <source>
        <dbReference type="Pfam" id="PF00725"/>
    </source>
</evidence>
<evidence type="ECO:0000256" key="1">
    <source>
        <dbReference type="ARBA" id="ARBA00004496"/>
    </source>
</evidence>
<dbReference type="UniPathway" id="UPA00117"/>
<evidence type="ECO:0000256" key="3">
    <source>
        <dbReference type="ARBA" id="ARBA00011738"/>
    </source>
</evidence>
<dbReference type="InterPro" id="IPR013328">
    <property type="entry name" value="6PGD_dom2"/>
</dbReference>
<dbReference type="CDD" id="cd00586">
    <property type="entry name" value="4HBT"/>
    <property type="match status" value="1"/>
</dbReference>
<dbReference type="PANTHER" id="PTHR48075:SF5">
    <property type="entry name" value="3-HYDROXYBUTYRYL-COA DEHYDROGENASE"/>
    <property type="match status" value="1"/>
</dbReference>
<dbReference type="Gene3D" id="3.10.129.10">
    <property type="entry name" value="Hotdog Thioesterase"/>
    <property type="match status" value="1"/>
</dbReference>